<dbReference type="EMBL" id="LUHQ01000004">
    <property type="protein sequence ID" value="OAO99733.1"/>
    <property type="molecule type" value="Genomic_DNA"/>
</dbReference>
<organism evidence="1 2">
    <name type="scientific">Arabidopsis thaliana</name>
    <name type="common">Mouse-ear cress</name>
    <dbReference type="NCBI Taxonomy" id="3702"/>
    <lineage>
        <taxon>Eukaryota</taxon>
        <taxon>Viridiplantae</taxon>
        <taxon>Streptophyta</taxon>
        <taxon>Embryophyta</taxon>
        <taxon>Tracheophyta</taxon>
        <taxon>Spermatophyta</taxon>
        <taxon>Magnoliopsida</taxon>
        <taxon>eudicotyledons</taxon>
        <taxon>Gunneridae</taxon>
        <taxon>Pentapetalae</taxon>
        <taxon>rosids</taxon>
        <taxon>malvids</taxon>
        <taxon>Brassicales</taxon>
        <taxon>Brassicaceae</taxon>
        <taxon>Camelineae</taxon>
        <taxon>Arabidopsis</taxon>
    </lineage>
</organism>
<dbReference type="Proteomes" id="UP000078284">
    <property type="component" value="Chromosome 4"/>
</dbReference>
<protein>
    <submittedName>
        <fullName evidence="1">Uncharacterized protein</fullName>
    </submittedName>
</protein>
<reference evidence="2" key="1">
    <citation type="journal article" date="2016" name="Proc. Natl. Acad. Sci. U.S.A.">
        <title>Chromosome-level assembly of Arabidopsis thaliana Ler reveals the extent of translocation and inversion polymorphisms.</title>
        <authorList>
            <person name="Zapata L."/>
            <person name="Ding J."/>
            <person name="Willing E.M."/>
            <person name="Hartwig B."/>
            <person name="Bezdan D."/>
            <person name="Jiao W.B."/>
            <person name="Patel V."/>
            <person name="Velikkakam James G."/>
            <person name="Koornneef M."/>
            <person name="Ossowski S."/>
            <person name="Schneeberger K."/>
        </authorList>
    </citation>
    <scope>NUCLEOTIDE SEQUENCE [LARGE SCALE GENOMIC DNA]</scope>
    <source>
        <strain evidence="2">cv. Landsberg erecta</strain>
    </source>
</reference>
<gene>
    <name evidence="1" type="ordered locus">AXX17_At4g02030</name>
</gene>
<comment type="caution">
    <text evidence="1">The sequence shown here is derived from an EMBL/GenBank/DDBJ whole genome shotgun (WGS) entry which is preliminary data.</text>
</comment>
<accession>A0A178V1Z8</accession>
<dbReference type="AlphaFoldDB" id="A0A178V1Z8"/>
<name>A0A178V1Z8_ARATH</name>
<evidence type="ECO:0000313" key="1">
    <source>
        <dbReference type="EMBL" id="OAO99733.1"/>
    </source>
</evidence>
<proteinExistence type="predicted"/>
<evidence type="ECO:0000313" key="2">
    <source>
        <dbReference type="Proteomes" id="UP000078284"/>
    </source>
</evidence>
<sequence>MLQALQRLLNKIVSGFIGIANTNSYKLCTTSSAKINHNFILSGLRKPDHITLTSQSIREGKIVIHNPTQEKP</sequence>